<accession>A0A2G9WQX0</accession>
<organism evidence="1 2">
    <name type="scientific">Pleomorphomonas carboxyditropha</name>
    <dbReference type="NCBI Taxonomy" id="2023338"/>
    <lineage>
        <taxon>Bacteria</taxon>
        <taxon>Pseudomonadati</taxon>
        <taxon>Pseudomonadota</taxon>
        <taxon>Alphaproteobacteria</taxon>
        <taxon>Hyphomicrobiales</taxon>
        <taxon>Pleomorphomonadaceae</taxon>
        <taxon>Pleomorphomonas</taxon>
    </lineage>
</organism>
<dbReference type="InterPro" id="IPR036511">
    <property type="entry name" value="TGT-like_sf"/>
</dbReference>
<evidence type="ECO:0000313" key="1">
    <source>
        <dbReference type="EMBL" id="PIO97045.1"/>
    </source>
</evidence>
<protein>
    <submittedName>
        <fullName evidence="1">Uncharacterized protein</fullName>
    </submittedName>
</protein>
<reference evidence="1 2" key="1">
    <citation type="submission" date="2017-08" db="EMBL/GenBank/DDBJ databases">
        <title>Pleomorphomonas carboxidotrophicus sp. nov., a new mesophilic hydrogenogenic carboxidotroph.</title>
        <authorList>
            <person name="Esquivel-Elizondo S."/>
            <person name="Krajmalnik-Brown R."/>
            <person name="Maldonado J."/>
        </authorList>
    </citation>
    <scope>NUCLEOTIDE SEQUENCE [LARGE SCALE GENOMIC DNA]</scope>
    <source>
        <strain evidence="1 2">SVCO-16</strain>
    </source>
</reference>
<gene>
    <name evidence="1" type="ORF">CJ014_22360</name>
</gene>
<dbReference type="GO" id="GO:0006400">
    <property type="term" value="P:tRNA modification"/>
    <property type="evidence" value="ECO:0007669"/>
    <property type="project" value="InterPro"/>
</dbReference>
<name>A0A2G9WQX0_9HYPH</name>
<evidence type="ECO:0000313" key="2">
    <source>
        <dbReference type="Proteomes" id="UP000231070"/>
    </source>
</evidence>
<dbReference type="AlphaFoldDB" id="A0A2G9WQX0"/>
<dbReference type="Gene3D" id="3.20.20.105">
    <property type="entry name" value="Queuine tRNA-ribosyltransferase-like"/>
    <property type="match status" value="1"/>
</dbReference>
<dbReference type="Proteomes" id="UP000231070">
    <property type="component" value="Unassembled WGS sequence"/>
</dbReference>
<comment type="caution">
    <text evidence="1">The sequence shown here is derived from an EMBL/GenBank/DDBJ whole genome shotgun (WGS) entry which is preliminary data.</text>
</comment>
<keyword evidence="2" id="KW-1185">Reference proteome</keyword>
<sequence length="422" mass="46718">MINFASLWADYALYLPALSNGYSVFAAQRSNAQIKARLPSGVRPTDFNFLSARSKLYHWPNALYSAALGFEDARPDIVKTRDRQNTFAMADSGGFSLISGAVKYSEASFRAKVLQWQEAHFDVGLILDVPTRALSVHASGVKSFAECLNRTIDNLKFAENNRSASSLRLLSVYQGRDHKEAEYWREQIAPYPLEGLAIAGHTRLDMWFWAEQFLKMLDAGTFDRVTHIHFLGTSRPAFAVLATALQRALRRHVNDKITVSFDSSRSFSIVQRYGQITTGLDVKGGEFRLLSHTLPQHGGDFHPHSPFPFSSPLGDGCRTGDFMSGRNPADPAADTLGKLMLTNHSVYAELSGILQANRLVDMAQNDKNTSVPWGIWKSVEALDKVFSGSDVANGLKALRTHGRKLNVDVSGENERSEEGGET</sequence>
<dbReference type="OrthoDB" id="7790774at2"/>
<proteinExistence type="predicted"/>
<dbReference type="EMBL" id="NQVN01000022">
    <property type="protein sequence ID" value="PIO97045.1"/>
    <property type="molecule type" value="Genomic_DNA"/>
</dbReference>
<dbReference type="RefSeq" id="WP_100082726.1">
    <property type="nucleotide sequence ID" value="NZ_NQVN01000022.1"/>
</dbReference>